<dbReference type="GO" id="GO:0019632">
    <property type="term" value="P:shikimate metabolic process"/>
    <property type="evidence" value="ECO:0007669"/>
    <property type="project" value="InterPro"/>
</dbReference>
<dbReference type="NCBIfam" id="NF001310">
    <property type="entry name" value="PRK00258.1-2"/>
    <property type="match status" value="1"/>
</dbReference>
<dbReference type="Pfam" id="PF18317">
    <property type="entry name" value="SDH_C"/>
    <property type="match status" value="1"/>
</dbReference>
<evidence type="ECO:0000259" key="10">
    <source>
        <dbReference type="Pfam" id="PF08501"/>
    </source>
</evidence>
<feature type="binding site" evidence="8">
    <location>
        <position position="251"/>
    </location>
    <ligand>
        <name>shikimate</name>
        <dbReference type="ChEBI" id="CHEBI:36208"/>
    </ligand>
</feature>
<comment type="subunit">
    <text evidence="8">Homodimer.</text>
</comment>
<dbReference type="EC" id="1.1.1.25" evidence="2 8"/>
<feature type="binding site" evidence="8">
    <location>
        <position position="222"/>
    </location>
    <ligand>
        <name>NADP(+)</name>
        <dbReference type="ChEBI" id="CHEBI:58349"/>
    </ligand>
</feature>
<dbReference type="InterPro" id="IPR022893">
    <property type="entry name" value="Shikimate_DH_fam"/>
</dbReference>
<sequence>MNNHIKKYAVVGHPIHHSKSPAIHQCFAKEFGLSIAYEKIDINPEDFIEEVHTLRNQNYLGLNVTLPFKADAFAMCNEVTATSRMTGSVNTLSFKGGKIYGDTTDGIGIVNDLIAKRIVIKESHLALLGAGGASNAVMFDLINAGPKTITLVNRTKTKADDMVKKWSNFAKENSVELKVIELHAYIPQGYNLVINGTSSALIDGSSPIADHLFQSETVYYDMTYGFETQFMLNAKNKGAQYFDGLGMLIGQAAASFTIWHKLQPNLSLAAKALEVGL</sequence>
<evidence type="ECO:0000256" key="5">
    <source>
        <dbReference type="ARBA" id="ARBA00023002"/>
    </source>
</evidence>
<comment type="pathway">
    <text evidence="1 8">Metabolic intermediate biosynthesis; chorismate biosynthesis; chorismate from D-erythrose 4-phosphate and phosphoenolpyruvate: step 4/7.</text>
</comment>
<feature type="binding site" evidence="8">
    <location>
        <position position="90"/>
    </location>
    <ligand>
        <name>shikimate</name>
        <dbReference type="ChEBI" id="CHEBI:36208"/>
    </ligand>
</feature>
<feature type="active site" description="Proton acceptor" evidence="8">
    <location>
        <position position="69"/>
    </location>
</feature>
<dbReference type="GO" id="GO:0050661">
    <property type="term" value="F:NADP binding"/>
    <property type="evidence" value="ECO:0007669"/>
    <property type="project" value="InterPro"/>
</dbReference>
<evidence type="ECO:0000256" key="4">
    <source>
        <dbReference type="ARBA" id="ARBA00022857"/>
    </source>
</evidence>
<dbReference type="Gene3D" id="3.40.50.720">
    <property type="entry name" value="NAD(P)-binding Rossmann-like Domain"/>
    <property type="match status" value="1"/>
</dbReference>
<evidence type="ECO:0000256" key="3">
    <source>
        <dbReference type="ARBA" id="ARBA00022605"/>
    </source>
</evidence>
<gene>
    <name evidence="8" type="primary">aroE</name>
    <name evidence="12" type="ORF">MB2181_01615</name>
</gene>
<feature type="binding site" evidence="8">
    <location>
        <position position="105"/>
    </location>
    <ligand>
        <name>shikimate</name>
        <dbReference type="ChEBI" id="CHEBI:36208"/>
    </ligand>
</feature>
<dbReference type="EMBL" id="AAUX01000001">
    <property type="protein sequence ID" value="EAV46730.1"/>
    <property type="molecule type" value="Genomic_DNA"/>
</dbReference>
<name>A0P5C0_9PROT</name>
<accession>A0P5C0</accession>
<dbReference type="SUPFAM" id="SSF51735">
    <property type="entry name" value="NAD(P)-binding Rossmann-fold domains"/>
    <property type="match status" value="1"/>
</dbReference>
<dbReference type="GO" id="GO:0009073">
    <property type="term" value="P:aromatic amino acid family biosynthetic process"/>
    <property type="evidence" value="ECO:0007669"/>
    <property type="project" value="UniProtKB-KW"/>
</dbReference>
<dbReference type="UniPathway" id="UPA00053">
    <property type="reaction ID" value="UER00087"/>
</dbReference>
<comment type="catalytic activity">
    <reaction evidence="7 8">
        <text>shikimate + NADP(+) = 3-dehydroshikimate + NADPH + H(+)</text>
        <dbReference type="Rhea" id="RHEA:17737"/>
        <dbReference type="ChEBI" id="CHEBI:15378"/>
        <dbReference type="ChEBI" id="CHEBI:16630"/>
        <dbReference type="ChEBI" id="CHEBI:36208"/>
        <dbReference type="ChEBI" id="CHEBI:57783"/>
        <dbReference type="ChEBI" id="CHEBI:58349"/>
        <dbReference type="EC" id="1.1.1.25"/>
    </reaction>
</comment>
<keyword evidence="4 8" id="KW-0521">NADP</keyword>
<evidence type="ECO:0000256" key="7">
    <source>
        <dbReference type="ARBA" id="ARBA00049442"/>
    </source>
</evidence>
<dbReference type="GO" id="GO:0009423">
    <property type="term" value="P:chorismate biosynthetic process"/>
    <property type="evidence" value="ECO:0007669"/>
    <property type="project" value="UniProtKB-UniRule"/>
</dbReference>
<dbReference type="AlphaFoldDB" id="A0P5C0"/>
<evidence type="ECO:0000256" key="8">
    <source>
        <dbReference type="HAMAP-Rule" id="MF_00222"/>
    </source>
</evidence>
<feature type="domain" description="Shikimate dehydrogenase substrate binding N-terminal" evidence="10">
    <location>
        <begin position="10"/>
        <end position="92"/>
    </location>
</feature>
<dbReference type="HAMAP" id="MF_00222">
    <property type="entry name" value="Shikimate_DH_AroE"/>
    <property type="match status" value="1"/>
</dbReference>
<evidence type="ECO:0000313" key="12">
    <source>
        <dbReference type="EMBL" id="EAV46730.1"/>
    </source>
</evidence>
<evidence type="ECO:0000259" key="9">
    <source>
        <dbReference type="Pfam" id="PF01488"/>
    </source>
</evidence>
<feature type="binding site" evidence="8">
    <location>
        <position position="244"/>
    </location>
    <ligand>
        <name>NADP(+)</name>
        <dbReference type="ChEBI" id="CHEBI:58349"/>
    </ligand>
</feature>
<comment type="function">
    <text evidence="8">Involved in the biosynthesis of the chorismate, which leads to the biosynthesis of aromatic amino acids. Catalyzes the reversible NADPH linked reduction of 3-dehydroshikimate (DHSA) to yield shikimate (SA).</text>
</comment>
<keyword evidence="3 8" id="KW-0028">Amino-acid biosynthesis</keyword>
<dbReference type="OrthoDB" id="9776868at2"/>
<evidence type="ECO:0000256" key="1">
    <source>
        <dbReference type="ARBA" id="ARBA00004871"/>
    </source>
</evidence>
<dbReference type="InterPro" id="IPR046346">
    <property type="entry name" value="Aminoacid_DH-like_N_sf"/>
</dbReference>
<dbReference type="PANTHER" id="PTHR21089">
    <property type="entry name" value="SHIKIMATE DEHYDROGENASE"/>
    <property type="match status" value="1"/>
</dbReference>
<dbReference type="NCBIfam" id="TIGR00507">
    <property type="entry name" value="aroE"/>
    <property type="match status" value="1"/>
</dbReference>
<dbReference type="Proteomes" id="UP000054262">
    <property type="component" value="Unassembled WGS sequence"/>
</dbReference>
<evidence type="ECO:0000313" key="13">
    <source>
        <dbReference type="Proteomes" id="UP000054262"/>
    </source>
</evidence>
<feature type="binding site" evidence="8">
    <location>
        <position position="65"/>
    </location>
    <ligand>
        <name>shikimate</name>
        <dbReference type="ChEBI" id="CHEBI:36208"/>
    </ligand>
</feature>
<dbReference type="Pfam" id="PF08501">
    <property type="entry name" value="Shikimate_dh_N"/>
    <property type="match status" value="1"/>
</dbReference>
<comment type="caution">
    <text evidence="12">The sequence shown here is derived from an EMBL/GenBank/DDBJ whole genome shotgun (WGS) entry which is preliminary data.</text>
</comment>
<dbReference type="InterPro" id="IPR041121">
    <property type="entry name" value="SDH_C"/>
</dbReference>
<dbReference type="SUPFAM" id="SSF53223">
    <property type="entry name" value="Aminoacid dehydrogenase-like, N-terminal domain"/>
    <property type="match status" value="1"/>
</dbReference>
<feature type="binding site" evidence="8">
    <location>
        <position position="224"/>
    </location>
    <ligand>
        <name>shikimate</name>
        <dbReference type="ChEBI" id="CHEBI:36208"/>
    </ligand>
</feature>
<evidence type="ECO:0000256" key="2">
    <source>
        <dbReference type="ARBA" id="ARBA00012962"/>
    </source>
</evidence>
<dbReference type="Pfam" id="PF01488">
    <property type="entry name" value="Shikimate_DH"/>
    <property type="match status" value="1"/>
</dbReference>
<keyword evidence="13" id="KW-1185">Reference proteome</keyword>
<dbReference type="GO" id="GO:0005829">
    <property type="term" value="C:cytosol"/>
    <property type="evidence" value="ECO:0007669"/>
    <property type="project" value="TreeGrafter"/>
</dbReference>
<dbReference type="GO" id="GO:0004764">
    <property type="term" value="F:shikimate 3-dehydrogenase (NADP+) activity"/>
    <property type="evidence" value="ECO:0007669"/>
    <property type="project" value="UniProtKB-UniRule"/>
</dbReference>
<comment type="caution">
    <text evidence="8">Lacks conserved residue(s) required for the propagation of feature annotation.</text>
</comment>
<dbReference type="InterPro" id="IPR013708">
    <property type="entry name" value="Shikimate_DH-bd_N"/>
</dbReference>
<feature type="domain" description="SDH C-terminal" evidence="11">
    <location>
        <begin position="244"/>
        <end position="274"/>
    </location>
</feature>
<evidence type="ECO:0000259" key="11">
    <source>
        <dbReference type="Pfam" id="PF18317"/>
    </source>
</evidence>
<dbReference type="InterPro" id="IPR011342">
    <property type="entry name" value="Shikimate_DH"/>
</dbReference>
<keyword evidence="6 8" id="KW-0057">Aromatic amino acid biosynthesis</keyword>
<dbReference type="InterPro" id="IPR006151">
    <property type="entry name" value="Shikm_DH/Glu-tRNA_Rdtase"/>
</dbReference>
<feature type="binding site" evidence="8">
    <location>
        <begin position="153"/>
        <end position="158"/>
    </location>
    <ligand>
        <name>NADP(+)</name>
        <dbReference type="ChEBI" id="CHEBI:58349"/>
    </ligand>
</feature>
<organism evidence="12 13">
    <name type="scientific">Methylophilales bacterium HTCC2181</name>
    <dbReference type="NCBI Taxonomy" id="383631"/>
    <lineage>
        <taxon>Bacteria</taxon>
        <taxon>Pseudomonadati</taxon>
        <taxon>Pseudomonadota</taxon>
        <taxon>Betaproteobacteria</taxon>
        <taxon>Nitrosomonadales</taxon>
        <taxon>OM43 clade</taxon>
    </lineage>
</organism>
<dbReference type="InterPro" id="IPR036291">
    <property type="entry name" value="NAD(P)-bd_dom_sf"/>
</dbReference>
<comment type="similarity">
    <text evidence="8">Belongs to the shikimate dehydrogenase family.</text>
</comment>
<dbReference type="GO" id="GO:0008652">
    <property type="term" value="P:amino acid biosynthetic process"/>
    <property type="evidence" value="ECO:0007669"/>
    <property type="project" value="UniProtKB-KW"/>
</dbReference>
<feature type="binding site" evidence="8">
    <location>
        <begin position="129"/>
        <end position="133"/>
    </location>
    <ligand>
        <name>NADP(+)</name>
        <dbReference type="ChEBI" id="CHEBI:58349"/>
    </ligand>
</feature>
<feature type="binding site" evidence="8">
    <location>
        <begin position="18"/>
        <end position="20"/>
    </location>
    <ligand>
        <name>shikimate</name>
        <dbReference type="ChEBI" id="CHEBI:36208"/>
    </ligand>
</feature>
<keyword evidence="5 8" id="KW-0560">Oxidoreductase</keyword>
<feature type="domain" description="Quinate/shikimate 5-dehydrogenase/glutamyl-tRNA reductase" evidence="9">
    <location>
        <begin position="115"/>
        <end position="200"/>
    </location>
</feature>
<reference evidence="12 13" key="1">
    <citation type="submission" date="2006-11" db="EMBL/GenBank/DDBJ databases">
        <authorList>
            <person name="Giovannoni S."/>
            <person name="Vergin K."/>
            <person name="Ferriera S."/>
            <person name="Johnson J."/>
            <person name="Kravitz S."/>
            <person name="Beeson K."/>
            <person name="Sutton G."/>
            <person name="Rogers Y.-H."/>
            <person name="Friedman R."/>
            <person name="Frazier M."/>
            <person name="Venter J.C."/>
        </authorList>
    </citation>
    <scope>NUCLEOTIDE SEQUENCE [LARGE SCALE GENOMIC DNA]</scope>
    <source>
        <strain evidence="12 13">HTCC2181</strain>
    </source>
</reference>
<dbReference type="PANTHER" id="PTHR21089:SF1">
    <property type="entry name" value="BIFUNCTIONAL 3-DEHYDROQUINATE DEHYDRATASE_SHIKIMATE DEHYDROGENASE, CHLOROPLASTIC"/>
    <property type="match status" value="1"/>
</dbReference>
<proteinExistence type="inferred from homology"/>
<dbReference type="CDD" id="cd01065">
    <property type="entry name" value="NAD_bind_Shikimate_DH"/>
    <property type="match status" value="1"/>
</dbReference>
<evidence type="ECO:0000256" key="6">
    <source>
        <dbReference type="ARBA" id="ARBA00023141"/>
    </source>
</evidence>
<dbReference type="Gene3D" id="3.40.50.10860">
    <property type="entry name" value="Leucine Dehydrogenase, chain A, domain 1"/>
    <property type="match status" value="1"/>
</dbReference>
<protein>
    <recommendedName>
        <fullName evidence="2 8">Shikimate dehydrogenase (NADP(+))</fullName>
        <shortName evidence="8">SDH</shortName>
        <ecNumber evidence="2 8">1.1.1.25</ecNumber>
    </recommendedName>
</protein>